<dbReference type="Gene3D" id="1.10.287.110">
    <property type="entry name" value="DnaJ domain"/>
    <property type="match status" value="1"/>
</dbReference>
<dbReference type="Pfam" id="PF00226">
    <property type="entry name" value="DnaJ"/>
    <property type="match status" value="1"/>
</dbReference>
<sequence>MRRRVSAALAGSSVACRESFRSLRAFGSAAEPRIPKAVFSGTAPREVEVPTFRGQTVSSVVSPALTDTFGRRLESDGSFQLQQPVAGDMLATCGQASSSSHPKRGRLRSRGRYSDEEKARASDFVQGLMELADHDSNVSGGAKRFRDMREELLDITPPGKRLRVEAVPFAPNKSGIHGKYLDEFIKECLDEDCVHLGSASAWAPKLSKALPATPPYCLRAAKTPSPKLISSEAATSLRGGTSPAAGASRRGLERFFGRAPAAPPSRGEEESPRKRPCAESAMPPEPEEPSGGSASGPSAAGTSGDGSSGAAGARRTDPDGHYAILRLAEGASAAEVRAAKHRRVLETHPDKGGEAEEFRAVLRAFDVLSDFEMRAKYDGKTE</sequence>
<dbReference type="InterPro" id="IPR018253">
    <property type="entry name" value="DnaJ_domain_CS"/>
</dbReference>
<evidence type="ECO:0000313" key="4">
    <source>
        <dbReference type="Proteomes" id="UP000626109"/>
    </source>
</evidence>
<dbReference type="PROSITE" id="PS00636">
    <property type="entry name" value="DNAJ_1"/>
    <property type="match status" value="1"/>
</dbReference>
<dbReference type="PANTHER" id="PTHR44240">
    <property type="entry name" value="DNAJ DOMAIN (PROKARYOTIC HEAT SHOCK PROTEIN)-RELATED"/>
    <property type="match status" value="1"/>
</dbReference>
<reference evidence="3" key="1">
    <citation type="submission" date="2021-02" db="EMBL/GenBank/DDBJ databases">
        <authorList>
            <person name="Dougan E. K."/>
            <person name="Rhodes N."/>
            <person name="Thang M."/>
            <person name="Chan C."/>
        </authorList>
    </citation>
    <scope>NUCLEOTIDE SEQUENCE</scope>
</reference>
<protein>
    <recommendedName>
        <fullName evidence="2">J domain-containing protein</fullName>
    </recommendedName>
</protein>
<dbReference type="SMART" id="SM00271">
    <property type="entry name" value="DnaJ"/>
    <property type="match status" value="1"/>
</dbReference>
<dbReference type="EMBL" id="CAJNNW010009017">
    <property type="protein sequence ID" value="CAE8650595.1"/>
    <property type="molecule type" value="Genomic_DNA"/>
</dbReference>
<dbReference type="InterPro" id="IPR001623">
    <property type="entry name" value="DnaJ_domain"/>
</dbReference>
<feature type="non-terminal residue" evidence="3">
    <location>
        <position position="1"/>
    </location>
</feature>
<comment type="caution">
    <text evidence="3">The sequence shown here is derived from an EMBL/GenBank/DDBJ whole genome shotgun (WGS) entry which is preliminary data.</text>
</comment>
<feature type="compositionally biased region" description="Low complexity" evidence="1">
    <location>
        <begin position="289"/>
        <end position="302"/>
    </location>
</feature>
<feature type="region of interest" description="Disordered" evidence="1">
    <location>
        <begin position="94"/>
        <end position="118"/>
    </location>
</feature>
<dbReference type="CDD" id="cd06257">
    <property type="entry name" value="DnaJ"/>
    <property type="match status" value="1"/>
</dbReference>
<gene>
    <name evidence="3" type="ORF">PGLA2088_LOCUS8393</name>
</gene>
<evidence type="ECO:0000256" key="1">
    <source>
        <dbReference type="SAM" id="MobiDB-lite"/>
    </source>
</evidence>
<dbReference type="InterPro" id="IPR036869">
    <property type="entry name" value="J_dom_sf"/>
</dbReference>
<dbReference type="PANTHER" id="PTHR44240:SF10">
    <property type="entry name" value="J DOMAIN-CONTAINING PROTEIN"/>
    <property type="match status" value="1"/>
</dbReference>
<proteinExistence type="predicted"/>
<evidence type="ECO:0000313" key="3">
    <source>
        <dbReference type="EMBL" id="CAE8650595.1"/>
    </source>
</evidence>
<evidence type="ECO:0000259" key="2">
    <source>
        <dbReference type="PROSITE" id="PS50076"/>
    </source>
</evidence>
<feature type="region of interest" description="Disordered" evidence="1">
    <location>
        <begin position="232"/>
        <end position="251"/>
    </location>
</feature>
<dbReference type="PROSITE" id="PS50076">
    <property type="entry name" value="DNAJ_2"/>
    <property type="match status" value="1"/>
</dbReference>
<feature type="domain" description="J" evidence="2">
    <location>
        <begin position="320"/>
        <end position="381"/>
    </location>
</feature>
<feature type="compositionally biased region" description="Basic residues" evidence="1">
    <location>
        <begin position="101"/>
        <end position="111"/>
    </location>
</feature>
<dbReference type="AlphaFoldDB" id="A0A813IJ90"/>
<name>A0A813IJ90_POLGL</name>
<dbReference type="InterPro" id="IPR052276">
    <property type="entry name" value="Diphthamide-biosynth_chaperone"/>
</dbReference>
<feature type="compositionally biased region" description="Basic and acidic residues" evidence="1">
    <location>
        <begin position="266"/>
        <end position="277"/>
    </location>
</feature>
<feature type="region of interest" description="Disordered" evidence="1">
    <location>
        <begin position="257"/>
        <end position="317"/>
    </location>
</feature>
<organism evidence="3 4">
    <name type="scientific">Polarella glacialis</name>
    <name type="common">Dinoflagellate</name>
    <dbReference type="NCBI Taxonomy" id="89957"/>
    <lineage>
        <taxon>Eukaryota</taxon>
        <taxon>Sar</taxon>
        <taxon>Alveolata</taxon>
        <taxon>Dinophyceae</taxon>
        <taxon>Suessiales</taxon>
        <taxon>Suessiaceae</taxon>
        <taxon>Polarella</taxon>
    </lineage>
</organism>
<dbReference type="SUPFAM" id="SSF46565">
    <property type="entry name" value="Chaperone J-domain"/>
    <property type="match status" value="1"/>
</dbReference>
<dbReference type="Proteomes" id="UP000626109">
    <property type="component" value="Unassembled WGS sequence"/>
</dbReference>
<accession>A0A813IJ90</accession>
<dbReference type="PROSITE" id="PS51257">
    <property type="entry name" value="PROKAR_LIPOPROTEIN"/>
    <property type="match status" value="1"/>
</dbReference>